<evidence type="ECO:0000256" key="1">
    <source>
        <dbReference type="ARBA" id="ARBA00010552"/>
    </source>
</evidence>
<accession>A0A3S0QUB6</accession>
<dbReference type="Gene3D" id="3.30.1330.40">
    <property type="entry name" value="RutC-like"/>
    <property type="match status" value="1"/>
</dbReference>
<dbReference type="GO" id="GO:0019239">
    <property type="term" value="F:deaminase activity"/>
    <property type="evidence" value="ECO:0007669"/>
    <property type="project" value="TreeGrafter"/>
</dbReference>
<dbReference type="InterPro" id="IPR006175">
    <property type="entry name" value="YjgF/YER057c/UK114"/>
</dbReference>
<comment type="caution">
    <text evidence="2">The sequence shown here is derived from an EMBL/GenBank/DDBJ whole genome shotgun (WGS) entry which is preliminary data.</text>
</comment>
<dbReference type="RefSeq" id="WP_126922483.1">
    <property type="nucleotide sequence ID" value="NZ_ML133691.1"/>
</dbReference>
<dbReference type="AlphaFoldDB" id="A0A3S0QUB6"/>
<sequence>MPGTMNVSTDQAPSPAGHYVQARRAGDHLYISGQLPTRPDGRPLADDSFETQAGQAIDNLMAVLKAAGGSPDDLARVTAYIVGVGNWPRFNQIYAARLGEARPARTVVPVSELHYGYLVEVDAIAVIAEEPTATQAAKPVNMTVNES</sequence>
<dbReference type="CDD" id="cd00448">
    <property type="entry name" value="YjgF_YER057c_UK114_family"/>
    <property type="match status" value="1"/>
</dbReference>
<reference evidence="3" key="1">
    <citation type="submission" date="2018-11" db="EMBL/GenBank/DDBJ databases">
        <title>Rhizobium chutanense sp. nov., isolated from root nodules of Phaseolus vulgaris in China.</title>
        <authorList>
            <person name="Huo Y."/>
        </authorList>
    </citation>
    <scope>NUCLEOTIDE SEQUENCE [LARGE SCALE GENOMIC DNA]</scope>
    <source>
        <strain evidence="3">CCBAU 65647</strain>
    </source>
</reference>
<dbReference type="PANTHER" id="PTHR11803">
    <property type="entry name" value="2-IMINOBUTANOATE/2-IMINOPROPANOATE DEAMINASE RIDA"/>
    <property type="match status" value="1"/>
</dbReference>
<comment type="similarity">
    <text evidence="1">Belongs to the RutC family.</text>
</comment>
<name>A0A3S0QUB6_9HYPH</name>
<dbReference type="PANTHER" id="PTHR11803:SF58">
    <property type="entry name" value="PROTEIN HMF1-RELATED"/>
    <property type="match status" value="1"/>
</dbReference>
<dbReference type="Pfam" id="PF01042">
    <property type="entry name" value="Ribonuc_L-PSP"/>
    <property type="match status" value="1"/>
</dbReference>
<dbReference type="InterPro" id="IPR035959">
    <property type="entry name" value="RutC-like_sf"/>
</dbReference>
<dbReference type="EMBL" id="RJTH01000006">
    <property type="protein sequence ID" value="RUM24017.1"/>
    <property type="molecule type" value="Genomic_DNA"/>
</dbReference>
<protein>
    <submittedName>
        <fullName evidence="2">RidA family protein</fullName>
    </submittedName>
</protein>
<dbReference type="OrthoDB" id="9799840at2"/>
<evidence type="ECO:0000313" key="3">
    <source>
        <dbReference type="Proteomes" id="UP000278823"/>
    </source>
</evidence>
<dbReference type="GO" id="GO:0005829">
    <property type="term" value="C:cytosol"/>
    <property type="evidence" value="ECO:0007669"/>
    <property type="project" value="TreeGrafter"/>
</dbReference>
<dbReference type="Proteomes" id="UP000278823">
    <property type="component" value="Unassembled WGS sequence"/>
</dbReference>
<organism evidence="2 3">
    <name type="scientific">Rhizobium vallis</name>
    <dbReference type="NCBI Taxonomy" id="634290"/>
    <lineage>
        <taxon>Bacteria</taxon>
        <taxon>Pseudomonadati</taxon>
        <taxon>Pseudomonadota</taxon>
        <taxon>Alphaproteobacteria</taxon>
        <taxon>Hyphomicrobiales</taxon>
        <taxon>Rhizobiaceae</taxon>
        <taxon>Rhizobium/Agrobacterium group</taxon>
        <taxon>Rhizobium</taxon>
    </lineage>
</organism>
<dbReference type="SUPFAM" id="SSF55298">
    <property type="entry name" value="YjgF-like"/>
    <property type="match status" value="1"/>
</dbReference>
<evidence type="ECO:0000313" key="2">
    <source>
        <dbReference type="EMBL" id="RUM24017.1"/>
    </source>
</evidence>
<proteinExistence type="inferred from homology"/>
<keyword evidence="3" id="KW-1185">Reference proteome</keyword>
<gene>
    <name evidence="2" type="ORF">EFQ99_18845</name>
</gene>